<proteinExistence type="predicted"/>
<dbReference type="AlphaFoldDB" id="I4EJP3"/>
<organism evidence="2 3">
    <name type="scientific">Nitrolancea hollandica Lb</name>
    <dbReference type="NCBI Taxonomy" id="1129897"/>
    <lineage>
        <taxon>Bacteria</taxon>
        <taxon>Pseudomonadati</taxon>
        <taxon>Thermomicrobiota</taxon>
        <taxon>Thermomicrobia</taxon>
        <taxon>Sphaerobacterales</taxon>
        <taxon>Sphaerobacterineae</taxon>
        <taxon>Sphaerobacteraceae</taxon>
        <taxon>Nitrolancea</taxon>
    </lineage>
</organism>
<dbReference type="Pfam" id="PF04972">
    <property type="entry name" value="BON"/>
    <property type="match status" value="1"/>
</dbReference>
<dbReference type="InterPro" id="IPR007055">
    <property type="entry name" value="BON_dom"/>
</dbReference>
<dbReference type="PANTHER" id="PTHR34606:SF15">
    <property type="entry name" value="BON DOMAIN-CONTAINING PROTEIN"/>
    <property type="match status" value="1"/>
</dbReference>
<dbReference type="InterPro" id="IPR051686">
    <property type="entry name" value="Lipoprotein_DolP"/>
</dbReference>
<dbReference type="PANTHER" id="PTHR34606">
    <property type="entry name" value="BON DOMAIN-CONTAINING PROTEIN"/>
    <property type="match status" value="1"/>
</dbReference>
<reference evidence="2 3" key="1">
    <citation type="journal article" date="2012" name="ISME J.">
        <title>Nitrification expanded: discovery, physiology and genomics of a nitrite-oxidizing bacterium from the phylum Chloroflexi.</title>
        <authorList>
            <person name="Sorokin D.Y."/>
            <person name="Lucker S."/>
            <person name="Vejmelkova D."/>
            <person name="Kostrikina N.A."/>
            <person name="Kleerebezem R."/>
            <person name="Rijpstra W.I."/>
            <person name="Damste J.S."/>
            <person name="Le Paslier D."/>
            <person name="Muyzer G."/>
            <person name="Wagner M."/>
            <person name="van Loosdrecht M.C."/>
            <person name="Daims H."/>
        </authorList>
    </citation>
    <scope>NUCLEOTIDE SEQUENCE [LARGE SCALE GENOMIC DNA]</scope>
    <source>
        <strain evidence="3">none</strain>
    </source>
</reference>
<accession>I4EJP3</accession>
<dbReference type="EMBL" id="CAGS01000355">
    <property type="protein sequence ID" value="CCF84905.1"/>
    <property type="molecule type" value="Genomic_DNA"/>
</dbReference>
<evidence type="ECO:0000259" key="1">
    <source>
        <dbReference type="PROSITE" id="PS50914"/>
    </source>
</evidence>
<name>I4EJP3_9BACT</name>
<keyword evidence="3" id="KW-1185">Reference proteome</keyword>
<dbReference type="OrthoDB" id="148157at2"/>
<gene>
    <name evidence="2" type="ORF">NITHO_4180004</name>
</gene>
<dbReference type="Gene3D" id="3.30.1340.30">
    <property type="match status" value="1"/>
</dbReference>
<protein>
    <recommendedName>
        <fullName evidence="1">BON domain-containing protein</fullName>
    </recommendedName>
</protein>
<dbReference type="RefSeq" id="WP_008479434.1">
    <property type="nucleotide sequence ID" value="NZ_CAGS01000355.1"/>
</dbReference>
<dbReference type="PROSITE" id="PS50914">
    <property type="entry name" value="BON"/>
    <property type="match status" value="1"/>
</dbReference>
<comment type="caution">
    <text evidence="2">The sequence shown here is derived from an EMBL/GenBank/DDBJ whole genome shotgun (WGS) entry which is preliminary data.</text>
</comment>
<feature type="domain" description="BON" evidence="1">
    <location>
        <begin position="29"/>
        <end position="97"/>
    </location>
</feature>
<sequence length="112" mass="12567">MPLYWVPYPYPHYRYFPAPGPYRRHGIRSDTEIMGDLADVLATDPRVDAAEIAIDVSSGIVTLMGTVPVFEQRRLAEEDAWRVPGVVAVHNDLTVPPGTPHPPYDLSTLWPE</sequence>
<evidence type="ECO:0000313" key="2">
    <source>
        <dbReference type="EMBL" id="CCF84905.1"/>
    </source>
</evidence>
<dbReference type="Proteomes" id="UP000004221">
    <property type="component" value="Unassembled WGS sequence"/>
</dbReference>
<evidence type="ECO:0000313" key="3">
    <source>
        <dbReference type="Proteomes" id="UP000004221"/>
    </source>
</evidence>